<dbReference type="InterPro" id="IPR013785">
    <property type="entry name" value="Aldolase_TIM"/>
</dbReference>
<dbReference type="EC" id="3.2.1.22" evidence="2 5"/>
<name>U2TRT0_9ACTN</name>
<dbReference type="InterPro" id="IPR050985">
    <property type="entry name" value="Alpha-glycosidase_related"/>
</dbReference>
<reference evidence="9 10" key="1">
    <citation type="submission" date="2013-08" db="EMBL/GenBank/DDBJ databases">
        <authorList>
            <person name="Durkin A.S."/>
            <person name="Haft D.R."/>
            <person name="McCorrison J."/>
            <person name="Torralba M."/>
            <person name="Gillis M."/>
            <person name="Haft D.H."/>
            <person name="Methe B."/>
            <person name="Sutton G."/>
            <person name="Nelson K.E."/>
        </authorList>
    </citation>
    <scope>NUCLEOTIDE SEQUENCE [LARGE SCALE GENOMIC DNA]</scope>
    <source>
        <strain evidence="9 10">F0195</strain>
    </source>
</reference>
<dbReference type="OrthoDB" id="9758822at2"/>
<feature type="domain" description="Glycosyl hydrolase family 36 N-terminal" evidence="8">
    <location>
        <begin position="29"/>
        <end position="286"/>
    </location>
</feature>
<evidence type="ECO:0000259" key="7">
    <source>
        <dbReference type="Pfam" id="PF16874"/>
    </source>
</evidence>
<dbReference type="InterPro" id="IPR002252">
    <property type="entry name" value="Glyco_hydro_36"/>
</dbReference>
<evidence type="ECO:0000313" key="10">
    <source>
        <dbReference type="Proteomes" id="UP000016638"/>
    </source>
</evidence>
<comment type="caution">
    <text evidence="9">The sequence shown here is derived from an EMBL/GenBank/DDBJ whole genome shotgun (WGS) entry which is preliminary data.</text>
</comment>
<dbReference type="Pfam" id="PF02065">
    <property type="entry name" value="Melibiase"/>
    <property type="match status" value="1"/>
</dbReference>
<gene>
    <name evidence="9" type="ORF">HMPREF1316_0356</name>
</gene>
<dbReference type="InterPro" id="IPR031704">
    <property type="entry name" value="Glyco_hydro_36_N"/>
</dbReference>
<dbReference type="CDD" id="cd14791">
    <property type="entry name" value="GH36"/>
    <property type="match status" value="1"/>
</dbReference>
<sequence length="732" mass="82264">MPIVVDEQSSTLTLVTDHTSYQMQVDMMGYLLHLYWGPRSRGCMDYLLTYADRGTSANPAVAHDRRSYSLDALPQEFPFAGGGDCRSPLLRVRDARGAFGCDLRFAGFEIEEGKYALPGMPAVYAEPGDGAQTLRVRLHDVRLGLEVELLYGVMPHQDVICRATRVTNAGGAGVTIDKLHSACLDFVHGDFDLMSFYGRHAMERQPLREHLDHGLHVIGSRRGTSSHQYNPMLILSDHTTSETAGRCWSMQFVWSGSFRAEAERDQYDQTRLQMGLAEETFSYPLAPGQSVTSPEIIMSFTDRGFERLSHSLHDIIRTRVCRGWWRDRVRPILLNSWEAFYMDFSGDDIVSLARRAAELGIDMLVLDDGWFSRRSTDDRALGDWWVNEEKLGGTLRDLIGRVNDLGVRFGIWMEPEMVSQDSDLFRAHPDWALTIPGKEPVVGRSQLVLDFSRPEVVDALFDQVCRLLDQGNIEYLKWDYNRSIIDVYSPCAKDQGSVTYDYMLGLYDMLERITARYPKLLIEGCAGGGGRFDAGMLYYTPQIWCSDNTDAIDRLRIQYGTSFGYPCSVVGSHVSACPNHMSGRSVPLSTRACVAMAGTFGFELDLAELPAEAHDSIRGQVGDFRRYASLVQRGRYYRLTDPLRDAVTAWEFVAPDGSEALVSVVMNRMEVNRGSLYVVPRGLTPDVLYRDEETGGIYPADALMCMGVPLPSGLHEYQSHRYHLLRCDTCGG</sequence>
<comment type="catalytic activity">
    <reaction evidence="1 5">
        <text>Hydrolysis of terminal, non-reducing alpha-D-galactose residues in alpha-D-galactosides, including galactose oligosaccharides, galactomannans and galactolipids.</text>
        <dbReference type="EC" id="3.2.1.22"/>
    </reaction>
</comment>
<keyword evidence="10" id="KW-1185">Reference proteome</keyword>
<dbReference type="PROSITE" id="PS00512">
    <property type="entry name" value="ALPHA_GALACTOSIDASE"/>
    <property type="match status" value="1"/>
</dbReference>
<evidence type="ECO:0000256" key="5">
    <source>
        <dbReference type="PIRNR" id="PIRNR005536"/>
    </source>
</evidence>
<dbReference type="Gene3D" id="3.20.20.70">
    <property type="entry name" value="Aldolase class I"/>
    <property type="match status" value="1"/>
</dbReference>
<feature type="domain" description="Glycosyl hydrolase family 36 C-terminal" evidence="7">
    <location>
        <begin position="648"/>
        <end position="724"/>
    </location>
</feature>
<dbReference type="EMBL" id="AWEZ01000043">
    <property type="protein sequence ID" value="ERL08788.1"/>
    <property type="molecule type" value="Genomic_DNA"/>
</dbReference>
<dbReference type="PATRIC" id="fig|1125712.3.peg.983"/>
<keyword evidence="4 5" id="KW-0326">Glycosidase</keyword>
<evidence type="ECO:0000256" key="4">
    <source>
        <dbReference type="ARBA" id="ARBA00023295"/>
    </source>
</evidence>
<dbReference type="PANTHER" id="PTHR43053">
    <property type="entry name" value="GLYCOSIDASE FAMILY 31"/>
    <property type="match status" value="1"/>
</dbReference>
<evidence type="ECO:0000313" key="9">
    <source>
        <dbReference type="EMBL" id="ERL08788.1"/>
    </source>
</evidence>
<dbReference type="GO" id="GO:0016052">
    <property type="term" value="P:carbohydrate catabolic process"/>
    <property type="evidence" value="ECO:0007669"/>
    <property type="project" value="InterPro"/>
</dbReference>
<dbReference type="AlphaFoldDB" id="U2TRT0"/>
<dbReference type="PRINTS" id="PR00743">
    <property type="entry name" value="GLHYDRLASE36"/>
</dbReference>
<dbReference type="InterPro" id="IPR017853">
    <property type="entry name" value="GH"/>
</dbReference>
<comment type="similarity">
    <text evidence="5">Belongs to the glycosyl hydrolase.</text>
</comment>
<dbReference type="InterPro" id="IPR000111">
    <property type="entry name" value="Glyco_hydro_27/36_CS"/>
</dbReference>
<evidence type="ECO:0000256" key="1">
    <source>
        <dbReference type="ARBA" id="ARBA00001255"/>
    </source>
</evidence>
<dbReference type="PANTHER" id="PTHR43053:SF3">
    <property type="entry name" value="ALPHA-GALACTOSIDASE C-RELATED"/>
    <property type="match status" value="1"/>
</dbReference>
<evidence type="ECO:0000256" key="3">
    <source>
        <dbReference type="ARBA" id="ARBA00022801"/>
    </source>
</evidence>
<evidence type="ECO:0000259" key="8">
    <source>
        <dbReference type="Pfam" id="PF16875"/>
    </source>
</evidence>
<dbReference type="Pfam" id="PF16874">
    <property type="entry name" value="Glyco_hydro_36C"/>
    <property type="match status" value="1"/>
</dbReference>
<organism evidence="9 10">
    <name type="scientific">Olsenella profusa F0195</name>
    <dbReference type="NCBI Taxonomy" id="1125712"/>
    <lineage>
        <taxon>Bacteria</taxon>
        <taxon>Bacillati</taxon>
        <taxon>Actinomycetota</taxon>
        <taxon>Coriobacteriia</taxon>
        <taxon>Coriobacteriales</taxon>
        <taxon>Atopobiaceae</taxon>
        <taxon>Olsenella</taxon>
    </lineage>
</organism>
<dbReference type="Proteomes" id="UP000016638">
    <property type="component" value="Unassembled WGS sequence"/>
</dbReference>
<feature type="active site" description="Proton donor" evidence="6">
    <location>
        <position position="547"/>
    </location>
</feature>
<dbReference type="Pfam" id="PF16875">
    <property type="entry name" value="Glyco_hydro_36N"/>
    <property type="match status" value="1"/>
</dbReference>
<dbReference type="Gene3D" id="2.70.98.60">
    <property type="entry name" value="alpha-galactosidase from lactobacil brevis"/>
    <property type="match status" value="1"/>
</dbReference>
<proteinExistence type="inferred from homology"/>
<keyword evidence="3 5" id="KW-0378">Hydrolase</keyword>
<dbReference type="RefSeq" id="WP_021725928.1">
    <property type="nucleotide sequence ID" value="NZ_AWEZ01000043.1"/>
</dbReference>
<dbReference type="InterPro" id="IPR031705">
    <property type="entry name" value="Glyco_hydro_36_C"/>
</dbReference>
<protein>
    <recommendedName>
        <fullName evidence="2 5">Alpha-galactosidase</fullName>
        <ecNumber evidence="2 5">3.2.1.22</ecNumber>
    </recommendedName>
</protein>
<dbReference type="Gene3D" id="2.60.40.1180">
    <property type="entry name" value="Golgi alpha-mannosidase II"/>
    <property type="match status" value="1"/>
</dbReference>
<feature type="active site" description="Nucleophile" evidence="6">
    <location>
        <position position="479"/>
    </location>
</feature>
<evidence type="ECO:0000256" key="6">
    <source>
        <dbReference type="PIRSR" id="PIRSR005536-1"/>
    </source>
</evidence>
<accession>U2TRT0</accession>
<dbReference type="GO" id="GO:0004557">
    <property type="term" value="F:alpha-galactosidase activity"/>
    <property type="evidence" value="ECO:0007669"/>
    <property type="project" value="UniProtKB-UniRule"/>
</dbReference>
<dbReference type="InterPro" id="IPR013780">
    <property type="entry name" value="Glyco_hydro_b"/>
</dbReference>
<dbReference type="FunFam" id="3.20.20.70:FF:000118">
    <property type="entry name" value="Alpha-galactosidase"/>
    <property type="match status" value="1"/>
</dbReference>
<dbReference type="InterPro" id="IPR038417">
    <property type="entry name" value="Alpga-gal_N_sf"/>
</dbReference>
<dbReference type="PIRSF" id="PIRSF005536">
    <property type="entry name" value="Agal"/>
    <property type="match status" value="1"/>
</dbReference>
<dbReference type="STRING" id="1125712.HMPREF1316_0356"/>
<evidence type="ECO:0000256" key="2">
    <source>
        <dbReference type="ARBA" id="ARBA00012755"/>
    </source>
</evidence>
<dbReference type="SUPFAM" id="SSF51445">
    <property type="entry name" value="(Trans)glycosidases"/>
    <property type="match status" value="1"/>
</dbReference>
<dbReference type="eggNOG" id="COG3345">
    <property type="taxonomic scope" value="Bacteria"/>
</dbReference>